<sequence length="292" mass="33417">MASYSSQQAYTVAEHYNARPQVGVDARQDSSIIQLKNLHNWIKSVLIRKFVRRGDAVLDFCCGKGGDLNKWIKADISHLVGADIASVSIDHAIERCRDRNPRFTAKFYTMDCFVEPIENIVKPYSVDLVSCQFALHYCAENETKFDRALDNIAMALKPGGHFIATIPNCYRLIKKLESIPGLAWGNTKYSVRFETKEQSVYGHKYHFQLEDAIDDCPEYVFHLPTFAQKAAARGLDVVYDKPFHELFMEETQDRENLSLLYKMRVLDDNGAISADEWEVSGVYMAIALRKRR</sequence>
<comment type="subcellular location">
    <subcellularLocation>
        <location evidence="1">Nucleus</location>
    </subcellularLocation>
</comment>
<dbReference type="InterPro" id="IPR029063">
    <property type="entry name" value="SAM-dependent_MTases_sf"/>
</dbReference>
<dbReference type="InterPro" id="IPR016899">
    <property type="entry name" value="mRNA_G-N7_MeTrfase_euk"/>
</dbReference>
<evidence type="ECO:0000256" key="11">
    <source>
        <dbReference type="ARBA" id="ARBA00033387"/>
    </source>
</evidence>
<dbReference type="STRING" id="329046.A0A1Y2BNX6"/>
<dbReference type="GO" id="GO:0005829">
    <property type="term" value="C:cytosol"/>
    <property type="evidence" value="ECO:0007669"/>
    <property type="project" value="EnsemblFungi"/>
</dbReference>
<evidence type="ECO:0000256" key="2">
    <source>
        <dbReference type="ARBA" id="ARBA00011926"/>
    </source>
</evidence>
<feature type="domain" description="MRNA cap 0 methyltransferase" evidence="15">
    <location>
        <begin position="30"/>
        <end position="291"/>
    </location>
</feature>
<dbReference type="PIRSF" id="PIRSF028762">
    <property type="entry name" value="ABD1"/>
    <property type="match status" value="1"/>
</dbReference>
<keyword evidence="17" id="KW-1185">Reference proteome</keyword>
<dbReference type="GO" id="GO:0070693">
    <property type="term" value="C:P-TEFb-cap methyltransferase complex"/>
    <property type="evidence" value="ECO:0007669"/>
    <property type="project" value="EnsemblFungi"/>
</dbReference>
<keyword evidence="3" id="KW-0489">Methyltransferase</keyword>
<accession>A0A1Y2BNX6</accession>
<evidence type="ECO:0000256" key="3">
    <source>
        <dbReference type="ARBA" id="ARBA00022603"/>
    </source>
</evidence>
<keyword evidence="6" id="KW-0949">S-adenosyl-L-methionine</keyword>
<protein>
    <recommendedName>
        <fullName evidence="13">mRNA cap guanine-N(7) methyltransferase</fullName>
        <ecNumber evidence="2">2.1.1.56</ecNumber>
    </recommendedName>
    <alternativeName>
        <fullName evidence="10">mRNA (guanine-N(7))-methyltransferase</fullName>
    </alternativeName>
    <alternativeName>
        <fullName evidence="11">mRNA cap methyltransferase</fullName>
    </alternativeName>
</protein>
<keyword evidence="5" id="KW-0808">Transferase</keyword>
<organism evidence="16 17">
    <name type="scientific">Rhizoclosmatium globosum</name>
    <dbReference type="NCBI Taxonomy" id="329046"/>
    <lineage>
        <taxon>Eukaryota</taxon>
        <taxon>Fungi</taxon>
        <taxon>Fungi incertae sedis</taxon>
        <taxon>Chytridiomycota</taxon>
        <taxon>Chytridiomycota incertae sedis</taxon>
        <taxon>Chytridiomycetes</taxon>
        <taxon>Chytridiales</taxon>
        <taxon>Chytriomycetaceae</taxon>
        <taxon>Rhizoclosmatium</taxon>
    </lineage>
</organism>
<dbReference type="PANTHER" id="PTHR12189:SF2">
    <property type="entry name" value="MRNA CAP GUANINE-N7 METHYLTRANSFERASE"/>
    <property type="match status" value="1"/>
</dbReference>
<dbReference type="OrthoDB" id="10248867at2759"/>
<dbReference type="PROSITE" id="PS51562">
    <property type="entry name" value="RNA_CAP0_MT"/>
    <property type="match status" value="1"/>
</dbReference>
<evidence type="ECO:0000313" key="17">
    <source>
        <dbReference type="Proteomes" id="UP000193642"/>
    </source>
</evidence>
<evidence type="ECO:0000256" key="1">
    <source>
        <dbReference type="ARBA" id="ARBA00004123"/>
    </source>
</evidence>
<evidence type="ECO:0000256" key="6">
    <source>
        <dbReference type="ARBA" id="ARBA00022691"/>
    </source>
</evidence>
<dbReference type="PANTHER" id="PTHR12189">
    <property type="entry name" value="MRNA GUANINE-7- METHYLTRANSFERASE"/>
    <property type="match status" value="1"/>
</dbReference>
<proteinExistence type="predicted"/>
<dbReference type="InterPro" id="IPR004971">
    <property type="entry name" value="mRNA_G-N7_MeTrfase_dom"/>
</dbReference>
<evidence type="ECO:0000256" key="10">
    <source>
        <dbReference type="ARBA" id="ARBA00032772"/>
    </source>
</evidence>
<dbReference type="InterPro" id="IPR039753">
    <property type="entry name" value="RG7MT1"/>
</dbReference>
<evidence type="ECO:0000256" key="7">
    <source>
        <dbReference type="ARBA" id="ARBA00022884"/>
    </source>
</evidence>
<dbReference type="GO" id="GO:0003723">
    <property type="term" value="F:RNA binding"/>
    <property type="evidence" value="ECO:0007669"/>
    <property type="project" value="UniProtKB-KW"/>
</dbReference>
<evidence type="ECO:0000256" key="13">
    <source>
        <dbReference type="ARBA" id="ARBA00049739"/>
    </source>
</evidence>
<dbReference type="EC" id="2.1.1.56" evidence="2"/>
<dbReference type="CDD" id="cd02440">
    <property type="entry name" value="AdoMet_MTases"/>
    <property type="match status" value="1"/>
</dbReference>
<feature type="binding site" evidence="14">
    <location>
        <position position="61"/>
    </location>
    <ligand>
        <name>S-adenosyl-L-methionine</name>
        <dbReference type="ChEBI" id="CHEBI:59789"/>
    </ligand>
</feature>
<dbReference type="AlphaFoldDB" id="A0A1Y2BNX6"/>
<evidence type="ECO:0000256" key="5">
    <source>
        <dbReference type="ARBA" id="ARBA00022679"/>
    </source>
</evidence>
<gene>
    <name evidence="16" type="ORF">BCR33DRAFT_721978</name>
</gene>
<feature type="binding site" evidence="14">
    <location>
        <position position="111"/>
    </location>
    <ligand>
        <name>S-adenosyl-L-methionine</name>
        <dbReference type="ChEBI" id="CHEBI:59789"/>
    </ligand>
</feature>
<keyword evidence="7" id="KW-0694">RNA-binding</keyword>
<comment type="catalytic activity">
    <reaction evidence="12">
        <text>a 5'-end (5'-triphosphoguanosine)-ribonucleoside in mRNA + S-adenosyl-L-methionine = a 5'-end (N(7)-methyl 5'-triphosphoguanosine)-ribonucleoside in mRNA + S-adenosyl-L-homocysteine</text>
        <dbReference type="Rhea" id="RHEA:67008"/>
        <dbReference type="Rhea" id="RHEA-COMP:17166"/>
        <dbReference type="Rhea" id="RHEA-COMP:17167"/>
        <dbReference type="ChEBI" id="CHEBI:57856"/>
        <dbReference type="ChEBI" id="CHEBI:59789"/>
        <dbReference type="ChEBI" id="CHEBI:156461"/>
        <dbReference type="ChEBI" id="CHEBI:167617"/>
        <dbReference type="EC" id="2.1.1.56"/>
    </reaction>
</comment>
<feature type="binding site" evidence="14">
    <location>
        <position position="43"/>
    </location>
    <ligand>
        <name>S-adenosyl-L-methionine</name>
        <dbReference type="ChEBI" id="CHEBI:59789"/>
    </ligand>
</feature>
<dbReference type="Proteomes" id="UP000193642">
    <property type="component" value="Unassembled WGS sequence"/>
</dbReference>
<feature type="binding site" evidence="14">
    <location>
        <position position="132"/>
    </location>
    <ligand>
        <name>S-adenosyl-L-methionine</name>
        <dbReference type="ChEBI" id="CHEBI:59789"/>
    </ligand>
</feature>
<reference evidence="16 17" key="1">
    <citation type="submission" date="2016-07" db="EMBL/GenBank/DDBJ databases">
        <title>Pervasive Adenine N6-methylation of Active Genes in Fungi.</title>
        <authorList>
            <consortium name="DOE Joint Genome Institute"/>
            <person name="Mondo S.J."/>
            <person name="Dannebaum R.O."/>
            <person name="Kuo R.C."/>
            <person name="Labutti K."/>
            <person name="Haridas S."/>
            <person name="Kuo A."/>
            <person name="Salamov A."/>
            <person name="Ahrendt S.R."/>
            <person name="Lipzen A."/>
            <person name="Sullivan W."/>
            <person name="Andreopoulos W.B."/>
            <person name="Clum A."/>
            <person name="Lindquist E."/>
            <person name="Daum C."/>
            <person name="Ramamoorthy G.K."/>
            <person name="Gryganskyi A."/>
            <person name="Culley D."/>
            <person name="Magnuson J.K."/>
            <person name="James T.Y."/>
            <person name="O'Malley M.A."/>
            <person name="Stajich J.E."/>
            <person name="Spatafora J.W."/>
            <person name="Visel A."/>
            <person name="Grigoriev I.V."/>
        </authorList>
    </citation>
    <scope>NUCLEOTIDE SEQUENCE [LARGE SCALE GENOMIC DNA]</scope>
    <source>
        <strain evidence="16 17">JEL800</strain>
    </source>
</reference>
<feature type="binding site" evidence="14">
    <location>
        <position position="83"/>
    </location>
    <ligand>
        <name>S-adenosyl-L-methionine</name>
        <dbReference type="ChEBI" id="CHEBI:59789"/>
    </ligand>
</feature>
<keyword evidence="4" id="KW-0507">mRNA processing</keyword>
<evidence type="ECO:0000256" key="14">
    <source>
        <dbReference type="PIRSR" id="PIRSR028762-1"/>
    </source>
</evidence>
<evidence type="ECO:0000256" key="8">
    <source>
        <dbReference type="ARBA" id="ARBA00023042"/>
    </source>
</evidence>
<evidence type="ECO:0000256" key="9">
    <source>
        <dbReference type="ARBA" id="ARBA00023242"/>
    </source>
</evidence>
<dbReference type="Gene3D" id="3.40.50.150">
    <property type="entry name" value="Vaccinia Virus protein VP39"/>
    <property type="match status" value="1"/>
</dbReference>
<evidence type="ECO:0000313" key="16">
    <source>
        <dbReference type="EMBL" id="ORY36451.1"/>
    </source>
</evidence>
<keyword evidence="8" id="KW-0506">mRNA capping</keyword>
<dbReference type="SUPFAM" id="SSF53335">
    <property type="entry name" value="S-adenosyl-L-methionine-dependent methyltransferases"/>
    <property type="match status" value="1"/>
</dbReference>
<dbReference type="EMBL" id="MCGO01000055">
    <property type="protein sequence ID" value="ORY36451.1"/>
    <property type="molecule type" value="Genomic_DNA"/>
</dbReference>
<dbReference type="GO" id="GO:0004482">
    <property type="term" value="F:mRNA 5'-cap (guanine-N7-)-methyltransferase activity"/>
    <property type="evidence" value="ECO:0007669"/>
    <property type="project" value="UniProtKB-EC"/>
</dbReference>
<comment type="caution">
    <text evidence="16">The sequence shown here is derived from an EMBL/GenBank/DDBJ whole genome shotgun (WGS) entry which is preliminary data.</text>
</comment>
<evidence type="ECO:0000259" key="15">
    <source>
        <dbReference type="PROSITE" id="PS51562"/>
    </source>
</evidence>
<feature type="binding site" evidence="14">
    <location>
        <position position="137"/>
    </location>
    <ligand>
        <name>S-adenosyl-L-methionine</name>
        <dbReference type="ChEBI" id="CHEBI:59789"/>
    </ligand>
</feature>
<name>A0A1Y2BNX6_9FUNG</name>
<dbReference type="Pfam" id="PF03291">
    <property type="entry name" value="mRNA_G-N7_MeTrfase"/>
    <property type="match status" value="1"/>
</dbReference>
<evidence type="ECO:0000256" key="4">
    <source>
        <dbReference type="ARBA" id="ARBA00022664"/>
    </source>
</evidence>
<keyword evidence="9" id="KW-0539">Nucleus</keyword>
<evidence type="ECO:0000256" key="12">
    <source>
        <dbReference type="ARBA" id="ARBA00044712"/>
    </source>
</evidence>